<keyword evidence="3" id="KW-0732">Signal</keyword>
<keyword evidence="6" id="KW-1185">Reference proteome</keyword>
<dbReference type="InterPro" id="IPR019826">
    <property type="entry name" value="Carboxylesterase_B_AS"/>
</dbReference>
<dbReference type="ESTHER" id="9aphy-a0a165dbf1">
    <property type="family name" value="Fungal_carboxylesterase_lipase"/>
</dbReference>
<dbReference type="InterPro" id="IPR002018">
    <property type="entry name" value="CarbesteraseB"/>
</dbReference>
<dbReference type="InParanoid" id="A0A165DBF1"/>
<protein>
    <recommendedName>
        <fullName evidence="3">Carboxylic ester hydrolase</fullName>
        <ecNumber evidence="3">3.1.1.-</ecNumber>
    </recommendedName>
</protein>
<dbReference type="Gene3D" id="3.40.50.1820">
    <property type="entry name" value="alpha/beta hydrolase"/>
    <property type="match status" value="1"/>
</dbReference>
<evidence type="ECO:0000256" key="2">
    <source>
        <dbReference type="ARBA" id="ARBA00022801"/>
    </source>
</evidence>
<evidence type="ECO:0000313" key="6">
    <source>
        <dbReference type="Proteomes" id="UP000076871"/>
    </source>
</evidence>
<dbReference type="GO" id="GO:0016787">
    <property type="term" value="F:hydrolase activity"/>
    <property type="evidence" value="ECO:0007669"/>
    <property type="project" value="UniProtKB-KW"/>
</dbReference>
<comment type="similarity">
    <text evidence="1 3">Belongs to the type-B carboxylesterase/lipase family.</text>
</comment>
<keyword evidence="2 3" id="KW-0378">Hydrolase</keyword>
<dbReference type="EMBL" id="KV427636">
    <property type="protein sequence ID" value="KZT04484.1"/>
    <property type="molecule type" value="Genomic_DNA"/>
</dbReference>
<dbReference type="RefSeq" id="XP_040762224.1">
    <property type="nucleotide sequence ID" value="XM_040912853.1"/>
</dbReference>
<feature type="domain" description="Carboxylesterase type B" evidence="4">
    <location>
        <begin position="170"/>
        <end position="642"/>
    </location>
</feature>
<sequence length="677" mass="73492">MSLLPVLIVFLALLSLAASTSVPSTSSIDSDITLLYYNDVDVYTTSKHQSVLLLSAKSQPEATTACASLGESFLSVNQTFFTTELATLLQYQTYEGRYGETQLYWVASNGDACQAVDVAGQVAAVSCNMELPTLCTQSSAYGASADSSNSLIVYADDLMVTGYRDQRSFRFEGVPYVDPFERFTYSTAYTGSKILNATSFGSMCIQTGLPSGSENCLFLNIWTPYIPLNGSTASSNSLKPVMFWIHGGAYTSGSGSDSIFYGSNMASRGDIVVVTINYRLSTLGFLALDDGVTNGNFGLADQIAALDWVQTYISAFGGDPTRITIAGQSAGASSVRALLGSPPAIGKYAAVISMSNLAGSNYATTYSEYMTIPEEVAIVVDPLLAEAGCNSSDALSCLRAVDAYDLVTMTNVARFVVVDGTYVTSQELPLNGSGTVANVHTMWGYMRDDGAAFIGYPTSDNLTTALSSQDLPTNVVGNSLFSVPTGPNATLDVYNVTARVSSDTMFRCLDQATAYSAIEHDLFQSVWFYQFNRSYQITAFDPNWPVCDAPVTASHPYGDPSQEYFKCHCGELYYVFGTLPNTLPYRDDQDLPFMQQMVDVWTSFVRTYDPNPDKAFLSARGYNTTLAMFEQESAWEAVSSQTLTNAPLRTLQWQSFMGAFAEQEQCEFLGYPLDYYG</sequence>
<dbReference type="Proteomes" id="UP000076871">
    <property type="component" value="Unassembled WGS sequence"/>
</dbReference>
<dbReference type="AlphaFoldDB" id="A0A165DBF1"/>
<dbReference type="OrthoDB" id="408631at2759"/>
<dbReference type="EC" id="3.1.1.-" evidence="3"/>
<feature type="signal peptide" evidence="3">
    <location>
        <begin position="1"/>
        <end position="19"/>
    </location>
</feature>
<name>A0A165DBF1_9APHY</name>
<dbReference type="PROSITE" id="PS00122">
    <property type="entry name" value="CARBOXYLESTERASE_B_1"/>
    <property type="match status" value="1"/>
</dbReference>
<feature type="chain" id="PRO_5007748319" description="Carboxylic ester hydrolase" evidence="3">
    <location>
        <begin position="20"/>
        <end position="677"/>
    </location>
</feature>
<proteinExistence type="inferred from homology"/>
<dbReference type="GeneID" id="63829881"/>
<gene>
    <name evidence="5" type="ORF">LAESUDRAFT_761051</name>
</gene>
<dbReference type="Pfam" id="PF00135">
    <property type="entry name" value="COesterase"/>
    <property type="match status" value="1"/>
</dbReference>
<dbReference type="STRING" id="1314785.A0A165DBF1"/>
<evidence type="ECO:0000313" key="5">
    <source>
        <dbReference type="EMBL" id="KZT04484.1"/>
    </source>
</evidence>
<evidence type="ECO:0000259" key="4">
    <source>
        <dbReference type="Pfam" id="PF00135"/>
    </source>
</evidence>
<dbReference type="PANTHER" id="PTHR43142">
    <property type="entry name" value="CARBOXYLIC ESTER HYDROLASE"/>
    <property type="match status" value="1"/>
</dbReference>
<evidence type="ECO:0000256" key="1">
    <source>
        <dbReference type="ARBA" id="ARBA00005964"/>
    </source>
</evidence>
<evidence type="ECO:0000256" key="3">
    <source>
        <dbReference type="RuleBase" id="RU361235"/>
    </source>
</evidence>
<dbReference type="InterPro" id="IPR029058">
    <property type="entry name" value="AB_hydrolase_fold"/>
</dbReference>
<dbReference type="SUPFAM" id="SSF53474">
    <property type="entry name" value="alpha/beta-Hydrolases"/>
    <property type="match status" value="1"/>
</dbReference>
<dbReference type="PANTHER" id="PTHR43142:SF3">
    <property type="entry name" value="PUTATIVE (AFU_ORTHOLOGUE AFUA_3G09070)-RELATED"/>
    <property type="match status" value="1"/>
</dbReference>
<reference evidence="5 6" key="1">
    <citation type="journal article" date="2016" name="Mol. Biol. Evol.">
        <title>Comparative Genomics of Early-Diverging Mushroom-Forming Fungi Provides Insights into the Origins of Lignocellulose Decay Capabilities.</title>
        <authorList>
            <person name="Nagy L.G."/>
            <person name="Riley R."/>
            <person name="Tritt A."/>
            <person name="Adam C."/>
            <person name="Daum C."/>
            <person name="Floudas D."/>
            <person name="Sun H."/>
            <person name="Yadav J.S."/>
            <person name="Pangilinan J."/>
            <person name="Larsson K.H."/>
            <person name="Matsuura K."/>
            <person name="Barry K."/>
            <person name="Labutti K."/>
            <person name="Kuo R."/>
            <person name="Ohm R.A."/>
            <person name="Bhattacharya S.S."/>
            <person name="Shirouzu T."/>
            <person name="Yoshinaga Y."/>
            <person name="Martin F.M."/>
            <person name="Grigoriev I.V."/>
            <person name="Hibbett D.S."/>
        </authorList>
    </citation>
    <scope>NUCLEOTIDE SEQUENCE [LARGE SCALE GENOMIC DNA]</scope>
    <source>
        <strain evidence="5 6">93-53</strain>
    </source>
</reference>
<accession>A0A165DBF1</accession>
<organism evidence="5 6">
    <name type="scientific">Laetiporus sulphureus 93-53</name>
    <dbReference type="NCBI Taxonomy" id="1314785"/>
    <lineage>
        <taxon>Eukaryota</taxon>
        <taxon>Fungi</taxon>
        <taxon>Dikarya</taxon>
        <taxon>Basidiomycota</taxon>
        <taxon>Agaricomycotina</taxon>
        <taxon>Agaricomycetes</taxon>
        <taxon>Polyporales</taxon>
        <taxon>Laetiporus</taxon>
    </lineage>
</organism>